<dbReference type="PANTHER" id="PTHR33841">
    <property type="entry name" value="DNA METHYLTRANSFERASE YEEA-RELATED"/>
    <property type="match status" value="1"/>
</dbReference>
<dbReference type="SUPFAM" id="SSF53335">
    <property type="entry name" value="S-adenosyl-L-methionine-dependent methyltransferases"/>
    <property type="match status" value="1"/>
</dbReference>
<dbReference type="Proteomes" id="UP000256599">
    <property type="component" value="Unassembled WGS sequence"/>
</dbReference>
<dbReference type="PANTHER" id="PTHR33841:SF1">
    <property type="entry name" value="DNA METHYLTRANSFERASE A"/>
    <property type="match status" value="1"/>
</dbReference>
<keyword evidence="2" id="KW-0489">Methyltransferase</keyword>
<dbReference type="AlphaFoldDB" id="A0A3D8I2A8"/>
<dbReference type="InterPro" id="IPR029063">
    <property type="entry name" value="SAM-dependent_MTases_sf"/>
</dbReference>
<protein>
    <recommendedName>
        <fullName evidence="1">site-specific DNA-methyltransferase (adenine-specific)</fullName>
        <ecNumber evidence="1">2.1.1.72</ecNumber>
    </recommendedName>
</protein>
<keyword evidence="4" id="KW-0949">S-adenosyl-L-methionine</keyword>
<evidence type="ECO:0000256" key="4">
    <source>
        <dbReference type="ARBA" id="ARBA00022691"/>
    </source>
</evidence>
<organism evidence="7 8">
    <name type="scientific">Helicobacter marmotae</name>
    <dbReference type="NCBI Taxonomy" id="152490"/>
    <lineage>
        <taxon>Bacteria</taxon>
        <taxon>Pseudomonadati</taxon>
        <taxon>Campylobacterota</taxon>
        <taxon>Epsilonproteobacteria</taxon>
        <taxon>Campylobacterales</taxon>
        <taxon>Helicobacteraceae</taxon>
        <taxon>Helicobacter</taxon>
    </lineage>
</organism>
<dbReference type="Pfam" id="PF07669">
    <property type="entry name" value="Eco57I"/>
    <property type="match status" value="1"/>
</dbReference>
<comment type="catalytic activity">
    <reaction evidence="5">
        <text>a 2'-deoxyadenosine in DNA + S-adenosyl-L-methionine = an N(6)-methyl-2'-deoxyadenosine in DNA + S-adenosyl-L-homocysteine + H(+)</text>
        <dbReference type="Rhea" id="RHEA:15197"/>
        <dbReference type="Rhea" id="RHEA-COMP:12418"/>
        <dbReference type="Rhea" id="RHEA-COMP:12419"/>
        <dbReference type="ChEBI" id="CHEBI:15378"/>
        <dbReference type="ChEBI" id="CHEBI:57856"/>
        <dbReference type="ChEBI" id="CHEBI:59789"/>
        <dbReference type="ChEBI" id="CHEBI:90615"/>
        <dbReference type="ChEBI" id="CHEBI:90616"/>
        <dbReference type="EC" id="2.1.1.72"/>
    </reaction>
</comment>
<name>A0A3D8I2A8_9HELI</name>
<evidence type="ECO:0000256" key="5">
    <source>
        <dbReference type="ARBA" id="ARBA00047942"/>
    </source>
</evidence>
<evidence type="ECO:0000256" key="3">
    <source>
        <dbReference type="ARBA" id="ARBA00022679"/>
    </source>
</evidence>
<sequence>MVRIPLGGGAEDSHFREIEEGWDIVLGNPPYLQIPKGDIPSETFPFSEGKDKGKQNLYKVFVEHGYNLVTQDSGVFCLITQSSIMCDLSSSHTRELLLTQTSIKQCVEFPKIAPTKEGQVFKTALQGTCILLCTKATPLKSHSFKLSINNDKTTISKLCFESIKQDSILSFYPHRFEIPLIKQGEMALIQKIKHDKVLLGSMLEGTLQGNINTTKLKQIQSHSPTNILIIKGENCHRYYQDSQMMYGIENNELILKALKNNKDKNIITTQNITGTTDTFRIHANFVESKNTNFVFLDSVNISYSRNSSEAKFIVGLLNSKLLDWLFRKTSTNNHVNKYELEDLPIPKITASNQRIADSIIALSDEILALKAQDSSADTSHLEVQIDNLVYALYGLSEEEIHIMQGR</sequence>
<dbReference type="GO" id="GO:0009007">
    <property type="term" value="F:site-specific DNA-methyltransferase (adenine-specific) activity"/>
    <property type="evidence" value="ECO:0007669"/>
    <property type="project" value="UniProtKB-EC"/>
</dbReference>
<keyword evidence="8" id="KW-1185">Reference proteome</keyword>
<evidence type="ECO:0000313" key="8">
    <source>
        <dbReference type="Proteomes" id="UP000256599"/>
    </source>
</evidence>
<dbReference type="Gene3D" id="3.40.50.150">
    <property type="entry name" value="Vaccinia Virus protein VP39"/>
    <property type="match status" value="1"/>
</dbReference>
<evidence type="ECO:0000256" key="1">
    <source>
        <dbReference type="ARBA" id="ARBA00011900"/>
    </source>
</evidence>
<keyword evidence="3" id="KW-0808">Transferase</keyword>
<dbReference type="InterPro" id="IPR050953">
    <property type="entry name" value="N4_N6_ade-DNA_methylase"/>
</dbReference>
<evidence type="ECO:0000259" key="6">
    <source>
        <dbReference type="Pfam" id="PF07669"/>
    </source>
</evidence>
<dbReference type="EC" id="2.1.1.72" evidence="1"/>
<proteinExistence type="predicted"/>
<evidence type="ECO:0000256" key="2">
    <source>
        <dbReference type="ARBA" id="ARBA00022603"/>
    </source>
</evidence>
<dbReference type="GO" id="GO:0032259">
    <property type="term" value="P:methylation"/>
    <property type="evidence" value="ECO:0007669"/>
    <property type="project" value="UniProtKB-KW"/>
</dbReference>
<dbReference type="GO" id="GO:0003677">
    <property type="term" value="F:DNA binding"/>
    <property type="evidence" value="ECO:0007669"/>
    <property type="project" value="UniProtKB-KW"/>
</dbReference>
<dbReference type="OrthoDB" id="9761012at2"/>
<reference evidence="7 8" key="1">
    <citation type="submission" date="2018-04" db="EMBL/GenBank/DDBJ databases">
        <title>Novel Campyloabacter and Helicobacter Species and Strains.</title>
        <authorList>
            <person name="Mannion A.J."/>
            <person name="Shen Z."/>
            <person name="Fox J.G."/>
        </authorList>
    </citation>
    <scope>NUCLEOTIDE SEQUENCE [LARGE SCALE GENOMIC DNA]</scope>
    <source>
        <strain evidence="7 8">MIT 98-6070</strain>
    </source>
</reference>
<feature type="domain" description="Type II methyltransferase M.TaqI-like" evidence="6">
    <location>
        <begin position="15"/>
        <end position="109"/>
    </location>
</feature>
<dbReference type="EMBL" id="NXLR01000029">
    <property type="protein sequence ID" value="RDU58874.1"/>
    <property type="molecule type" value="Genomic_DNA"/>
</dbReference>
<accession>A0A3D8I2A8</accession>
<comment type="caution">
    <text evidence="7">The sequence shown here is derived from an EMBL/GenBank/DDBJ whole genome shotgun (WGS) entry which is preliminary data.</text>
</comment>
<gene>
    <name evidence="7" type="ORF">CQA63_08945</name>
</gene>
<evidence type="ECO:0000313" key="7">
    <source>
        <dbReference type="EMBL" id="RDU58874.1"/>
    </source>
</evidence>
<dbReference type="GO" id="GO:0009307">
    <property type="term" value="P:DNA restriction-modification system"/>
    <property type="evidence" value="ECO:0007669"/>
    <property type="project" value="UniProtKB-KW"/>
</dbReference>
<dbReference type="InterPro" id="IPR011639">
    <property type="entry name" value="MethylTrfase_TaqI-like_dom"/>
</dbReference>